<evidence type="ECO:0000313" key="2">
    <source>
        <dbReference type="Proteomes" id="UP000426265"/>
    </source>
</evidence>
<proteinExistence type="predicted"/>
<organism evidence="1 2">
    <name type="scientific">Arabidopsis thaliana</name>
    <name type="common">Mouse-ear cress</name>
    <dbReference type="NCBI Taxonomy" id="3702"/>
    <lineage>
        <taxon>Eukaryota</taxon>
        <taxon>Viridiplantae</taxon>
        <taxon>Streptophyta</taxon>
        <taxon>Embryophyta</taxon>
        <taxon>Tracheophyta</taxon>
        <taxon>Spermatophyta</taxon>
        <taxon>Magnoliopsida</taxon>
        <taxon>eudicotyledons</taxon>
        <taxon>Gunneridae</taxon>
        <taxon>Pentapetalae</taxon>
        <taxon>rosids</taxon>
        <taxon>malvids</taxon>
        <taxon>Brassicales</taxon>
        <taxon>Brassicaceae</taxon>
        <taxon>Camelineae</taxon>
        <taxon>Arabidopsis</taxon>
    </lineage>
</organism>
<dbReference type="AlphaFoldDB" id="A0A654FP87"/>
<dbReference type="EMBL" id="CACRSJ010000109">
    <property type="protein sequence ID" value="VYS62543.1"/>
    <property type="molecule type" value="Genomic_DNA"/>
</dbReference>
<gene>
    <name evidence="1" type="ORF">AN1_LOCUS17970</name>
</gene>
<accession>A0A654FP87</accession>
<reference evidence="1 2" key="1">
    <citation type="submission" date="2019-11" db="EMBL/GenBank/DDBJ databases">
        <authorList>
            <person name="Jiao W.-B."/>
            <person name="Schneeberger K."/>
        </authorList>
    </citation>
    <scope>NUCLEOTIDE SEQUENCE [LARGE SCALE GENOMIC DNA]</scope>
    <source>
        <strain evidence="2">cv. An-1</strain>
    </source>
</reference>
<dbReference type="Proteomes" id="UP000426265">
    <property type="component" value="Unassembled WGS sequence"/>
</dbReference>
<sequence length="71" mass="8355">MVEMKISFYEKKESNSGNGQTYVVNLLHGFRIQREIYVMREIHLKSSDYRVLNLLLYKICDESALRAVGKK</sequence>
<name>A0A654FP87_ARATH</name>
<evidence type="ECO:0000313" key="1">
    <source>
        <dbReference type="EMBL" id="VYS62543.1"/>
    </source>
</evidence>
<protein>
    <submittedName>
        <fullName evidence="1">Uncharacterized protein</fullName>
    </submittedName>
</protein>